<proteinExistence type="predicted"/>
<reference evidence="1 2" key="1">
    <citation type="journal article" date="2011" name="Stand. Genomic Sci.">
        <title>Complete genome of the onion pathogen Enterobacter cloacae EcWSU1.</title>
        <authorList>
            <person name="Humann J.L."/>
            <person name="Wildung M."/>
            <person name="Cheng C.H."/>
            <person name="Lee T."/>
            <person name="Stewart J.E."/>
            <person name="Drew J.C."/>
            <person name="Triplett E.W."/>
            <person name="Main D."/>
            <person name="Schroeder B.K."/>
        </authorList>
    </citation>
    <scope>NUCLEOTIDE SEQUENCE [LARGE SCALE GENOMIC DNA]</scope>
    <source>
        <strain evidence="1 2">EcWSU1</strain>
    </source>
</reference>
<dbReference type="eggNOG" id="COG0494">
    <property type="taxonomic scope" value="Bacteria"/>
</dbReference>
<organism evidence="1 2">
    <name type="scientific">Enterobacter ludwigii</name>
    <dbReference type="NCBI Taxonomy" id="299767"/>
    <lineage>
        <taxon>Bacteria</taxon>
        <taxon>Pseudomonadati</taxon>
        <taxon>Pseudomonadota</taxon>
        <taxon>Gammaproteobacteria</taxon>
        <taxon>Enterobacterales</taxon>
        <taxon>Enterobacteriaceae</taxon>
        <taxon>Enterobacter</taxon>
        <taxon>Enterobacter cloacae complex</taxon>
    </lineage>
</organism>
<dbReference type="AlphaFoldDB" id="G8LPI2"/>
<evidence type="ECO:0008006" key="3">
    <source>
        <dbReference type="Google" id="ProtNLM"/>
    </source>
</evidence>
<dbReference type="Gene3D" id="3.40.50.10400">
    <property type="entry name" value="Hypothetical protein PA1492"/>
    <property type="match status" value="1"/>
</dbReference>
<dbReference type="HOGENOM" id="CLU_2046009_0_0_6"/>
<gene>
    <name evidence="1" type="ORF">EcWSU1_02201</name>
</gene>
<evidence type="ECO:0000313" key="1">
    <source>
        <dbReference type="EMBL" id="AEW73637.1"/>
    </source>
</evidence>
<dbReference type="KEGG" id="eec:EcWSU1_02201"/>
<dbReference type="Proteomes" id="UP000007838">
    <property type="component" value="Chromosome"/>
</dbReference>
<protein>
    <recommendedName>
        <fullName evidence="3">NUDIX hydrolase</fullName>
    </recommendedName>
</protein>
<sequence length="132" mass="14249">MQTHAFLLTEVDMTQQLILIAGPYRSGTDGVQARIDENLARLENAALAVYQRGHVPVIGEWLALPLAKAAGSKSMGDEISEAMLYPVAHRLIAKCDALYRIAGASKGADMDIEVAQTLGLKIYTALEDIPQV</sequence>
<accession>G8LPI2</accession>
<name>G8LPI2_9ENTR</name>
<dbReference type="EMBL" id="CP002886">
    <property type="protein sequence ID" value="AEW73637.1"/>
    <property type="molecule type" value="Genomic_DNA"/>
</dbReference>
<evidence type="ECO:0000313" key="2">
    <source>
        <dbReference type="Proteomes" id="UP000007838"/>
    </source>
</evidence>